<dbReference type="InterPro" id="IPR020946">
    <property type="entry name" value="Flavin_mOase-like"/>
</dbReference>
<evidence type="ECO:0000256" key="4">
    <source>
        <dbReference type="ARBA" id="ARBA00022630"/>
    </source>
</evidence>
<comment type="similarity">
    <text evidence="3 11">Belongs to the FMO family.</text>
</comment>
<keyword evidence="14" id="KW-1185">Reference proteome</keyword>
<sequence length="421" mass="47610">MENVFRLVDHEDYFSRRCIWVNGPVIVGAGPSGLATAACLRDQGVPFMVLERAECIASLWQNRAYDRLKLHLPKQFCQLPNLPFPQHFPEYPSKRQFIDYLESYARHFDINPRFNECVQSARYDETSGLWRVKTLSATRTEVEYICRWLVVATGENAECVMPDIDGLGDFKGEVIHASEYKSGESFRGKKVLVVGCGNSGMELSLDLSNHNASPSMVIRSSVHVLPREILGRSTFELAVMMMRWLPLWLVDKIILILAWLVLGNIEKYGLKRPSTGPLELKNREGKTPVLDVGTLEKIRSGDIKVVPGINKFGKNEVELVNGERLEIDAVVLATGYRSNVPSWLQENEFFSKKNGYPKRPFPHGWKGQAGLYAVGFTKRGLSGASCDALKIGEDIGNVWKQETRQKKQRTTACHRRCISQF</sequence>
<evidence type="ECO:0000256" key="2">
    <source>
        <dbReference type="ARBA" id="ARBA00004814"/>
    </source>
</evidence>
<organism evidence="13 14">
    <name type="scientific">Senna tora</name>
    <dbReference type="NCBI Taxonomy" id="362788"/>
    <lineage>
        <taxon>Eukaryota</taxon>
        <taxon>Viridiplantae</taxon>
        <taxon>Streptophyta</taxon>
        <taxon>Embryophyta</taxon>
        <taxon>Tracheophyta</taxon>
        <taxon>Spermatophyta</taxon>
        <taxon>Magnoliopsida</taxon>
        <taxon>eudicotyledons</taxon>
        <taxon>Gunneridae</taxon>
        <taxon>Pentapetalae</taxon>
        <taxon>rosids</taxon>
        <taxon>fabids</taxon>
        <taxon>Fabales</taxon>
        <taxon>Fabaceae</taxon>
        <taxon>Caesalpinioideae</taxon>
        <taxon>Cassia clade</taxon>
        <taxon>Senna</taxon>
    </lineage>
</organism>
<keyword evidence="12" id="KW-0812">Transmembrane</keyword>
<dbReference type="InterPro" id="IPR036188">
    <property type="entry name" value="FAD/NAD-bd_sf"/>
</dbReference>
<comment type="pathway">
    <text evidence="2">Plant hormone metabolism; auxin biosynthesis.</text>
</comment>
<dbReference type="EMBL" id="JAAIUW010000013">
    <property type="protein sequence ID" value="KAF7804575.1"/>
    <property type="molecule type" value="Genomic_DNA"/>
</dbReference>
<reference evidence="13" key="1">
    <citation type="submission" date="2020-09" db="EMBL/GenBank/DDBJ databases">
        <title>Genome-Enabled Discovery of Anthraquinone Biosynthesis in Senna tora.</title>
        <authorList>
            <person name="Kang S.-H."/>
            <person name="Pandey R.P."/>
            <person name="Lee C.-M."/>
            <person name="Sim J.-S."/>
            <person name="Jeong J.-T."/>
            <person name="Choi B.-S."/>
            <person name="Jung M."/>
            <person name="Ginzburg D."/>
            <person name="Zhao K."/>
            <person name="Won S.Y."/>
            <person name="Oh T.-J."/>
            <person name="Yu Y."/>
            <person name="Kim N.-H."/>
            <person name="Lee O.R."/>
            <person name="Lee T.-H."/>
            <person name="Bashyal P."/>
            <person name="Kim T.-S."/>
            <person name="Lee W.-H."/>
            <person name="Kawkins C."/>
            <person name="Kim C.-K."/>
            <person name="Kim J.S."/>
            <person name="Ahn B.O."/>
            <person name="Rhee S.Y."/>
            <person name="Sohng J.K."/>
        </authorList>
    </citation>
    <scope>NUCLEOTIDE SEQUENCE</scope>
    <source>
        <tissue evidence="13">Leaf</tissue>
    </source>
</reference>
<evidence type="ECO:0000313" key="14">
    <source>
        <dbReference type="Proteomes" id="UP000634136"/>
    </source>
</evidence>
<dbReference type="GO" id="GO:0009851">
    <property type="term" value="P:auxin biosynthetic process"/>
    <property type="evidence" value="ECO:0007669"/>
    <property type="project" value="UniProtKB-KW"/>
</dbReference>
<dbReference type="SUPFAM" id="SSF51905">
    <property type="entry name" value="FAD/NAD(P)-binding domain"/>
    <property type="match status" value="2"/>
</dbReference>
<dbReference type="FunFam" id="3.50.50.60:FF:000100">
    <property type="entry name" value="Flavin-containing monooxygenase"/>
    <property type="match status" value="1"/>
</dbReference>
<keyword evidence="5 11" id="KW-0274">FAD</keyword>
<dbReference type="InterPro" id="IPR050982">
    <property type="entry name" value="Auxin_biosynth/cation_transpt"/>
</dbReference>
<evidence type="ECO:0000256" key="5">
    <source>
        <dbReference type="ARBA" id="ARBA00022827"/>
    </source>
</evidence>
<comment type="caution">
    <text evidence="13">The sequence shown here is derived from an EMBL/GenBank/DDBJ whole genome shotgun (WGS) entry which is preliminary data.</text>
</comment>
<dbReference type="Gene3D" id="3.50.50.60">
    <property type="entry name" value="FAD/NAD(P)-binding domain"/>
    <property type="match status" value="1"/>
</dbReference>
<evidence type="ECO:0000256" key="1">
    <source>
        <dbReference type="ARBA" id="ARBA00001974"/>
    </source>
</evidence>
<keyword evidence="12" id="KW-1133">Transmembrane helix</keyword>
<name>A0A834W0P5_9FABA</name>
<comment type="catalytic activity">
    <reaction evidence="10">
        <text>indole-3-pyruvate + NADPH + O2 + H(+) = (indol-3-yl)acetate + CO2 + NADP(+) + H2O</text>
        <dbReference type="Rhea" id="RHEA:34331"/>
        <dbReference type="ChEBI" id="CHEBI:15377"/>
        <dbReference type="ChEBI" id="CHEBI:15378"/>
        <dbReference type="ChEBI" id="CHEBI:15379"/>
        <dbReference type="ChEBI" id="CHEBI:16526"/>
        <dbReference type="ChEBI" id="CHEBI:17640"/>
        <dbReference type="ChEBI" id="CHEBI:30854"/>
        <dbReference type="ChEBI" id="CHEBI:57783"/>
        <dbReference type="ChEBI" id="CHEBI:58349"/>
        <dbReference type="EC" id="1.14.13.168"/>
    </reaction>
</comment>
<evidence type="ECO:0000256" key="11">
    <source>
        <dbReference type="RuleBase" id="RU361177"/>
    </source>
</evidence>
<evidence type="ECO:0000256" key="6">
    <source>
        <dbReference type="ARBA" id="ARBA00022857"/>
    </source>
</evidence>
<gene>
    <name evidence="13" type="ORF">G2W53_043686</name>
</gene>
<keyword evidence="13" id="KW-0670">Pyruvate</keyword>
<accession>A0A834W0P5</accession>
<dbReference type="PANTHER" id="PTHR43539:SF11">
    <property type="entry name" value="INDOLE-3-PYRUVATE MONOOXYGENASE YUCCA8-RELATED"/>
    <property type="match status" value="1"/>
</dbReference>
<evidence type="ECO:0000256" key="10">
    <source>
        <dbReference type="ARBA" id="ARBA00047707"/>
    </source>
</evidence>
<keyword evidence="4 11" id="KW-0285">Flavoprotein</keyword>
<evidence type="ECO:0000256" key="3">
    <source>
        <dbReference type="ARBA" id="ARBA00009183"/>
    </source>
</evidence>
<dbReference type="GO" id="GO:0050661">
    <property type="term" value="F:NADP binding"/>
    <property type="evidence" value="ECO:0007669"/>
    <property type="project" value="InterPro"/>
</dbReference>
<feature type="transmembrane region" description="Helical" evidence="12">
    <location>
        <begin position="244"/>
        <end position="262"/>
    </location>
</feature>
<keyword evidence="6" id="KW-0521">NADP</keyword>
<dbReference type="OrthoDB" id="66881at2759"/>
<comment type="cofactor">
    <cofactor evidence="1 11">
        <name>FAD</name>
        <dbReference type="ChEBI" id="CHEBI:57692"/>
    </cofactor>
</comment>
<dbReference type="EC" id="1.-.-.-" evidence="11"/>
<dbReference type="PRINTS" id="PR00469">
    <property type="entry name" value="PNDRDTASEII"/>
</dbReference>
<keyword evidence="12" id="KW-0472">Membrane</keyword>
<keyword evidence="8 11" id="KW-0503">Monooxygenase</keyword>
<dbReference type="PRINTS" id="PR00368">
    <property type="entry name" value="FADPNR"/>
</dbReference>
<dbReference type="Pfam" id="PF00743">
    <property type="entry name" value="FMO-like"/>
    <property type="match status" value="1"/>
</dbReference>
<keyword evidence="9" id="KW-0073">Auxin biosynthesis</keyword>
<evidence type="ECO:0000256" key="9">
    <source>
        <dbReference type="ARBA" id="ARBA00023070"/>
    </source>
</evidence>
<dbReference type="GO" id="GO:0004499">
    <property type="term" value="F:N,N-dimethylaniline monooxygenase activity"/>
    <property type="evidence" value="ECO:0007669"/>
    <property type="project" value="InterPro"/>
</dbReference>
<evidence type="ECO:0000256" key="12">
    <source>
        <dbReference type="SAM" id="Phobius"/>
    </source>
</evidence>
<evidence type="ECO:0000256" key="8">
    <source>
        <dbReference type="ARBA" id="ARBA00023033"/>
    </source>
</evidence>
<evidence type="ECO:0000256" key="7">
    <source>
        <dbReference type="ARBA" id="ARBA00023002"/>
    </source>
</evidence>
<dbReference type="GO" id="GO:0050660">
    <property type="term" value="F:flavin adenine dinucleotide binding"/>
    <property type="evidence" value="ECO:0007669"/>
    <property type="project" value="InterPro"/>
</dbReference>
<evidence type="ECO:0000313" key="13">
    <source>
        <dbReference type="EMBL" id="KAF7804575.1"/>
    </source>
</evidence>
<dbReference type="AlphaFoldDB" id="A0A834W0P5"/>
<proteinExistence type="inferred from homology"/>
<keyword evidence="7 11" id="KW-0560">Oxidoreductase</keyword>
<dbReference type="Proteomes" id="UP000634136">
    <property type="component" value="Unassembled WGS sequence"/>
</dbReference>
<protein>
    <recommendedName>
        <fullName evidence="11">Flavin-containing monooxygenase</fullName>
        <ecNumber evidence="11">1.-.-.-</ecNumber>
    </recommendedName>
</protein>
<dbReference type="GO" id="GO:0103075">
    <property type="term" value="F:indole-3-pyruvate monooxygenase activity"/>
    <property type="evidence" value="ECO:0007669"/>
    <property type="project" value="UniProtKB-EC"/>
</dbReference>
<dbReference type="PANTHER" id="PTHR43539">
    <property type="entry name" value="FLAVIN-BINDING MONOOXYGENASE-LIKE PROTEIN (AFU_ORTHOLOGUE AFUA_4G09220)"/>
    <property type="match status" value="1"/>
</dbReference>